<evidence type="ECO:0000256" key="1">
    <source>
        <dbReference type="SAM" id="MobiDB-lite"/>
    </source>
</evidence>
<dbReference type="RefSeq" id="XP_028465301.1">
    <property type="nucleotide sequence ID" value="XM_028609954.1"/>
</dbReference>
<feature type="region of interest" description="Disordered" evidence="1">
    <location>
        <begin position="33"/>
        <end position="70"/>
    </location>
</feature>
<keyword evidence="3" id="KW-1185">Reference proteome</keyword>
<accession>A0A3N2PSK7</accession>
<dbReference type="GeneID" id="39578432"/>
<dbReference type="Proteomes" id="UP000272025">
    <property type="component" value="Unassembled WGS sequence"/>
</dbReference>
<reference evidence="2 3" key="1">
    <citation type="journal article" date="2018" name="Mol. Ecol.">
        <title>The obligate alkalophilic soda-lake fungus Sodiomyces alkalinus has shifted to a protein diet.</title>
        <authorList>
            <person name="Grum-Grzhimaylo A.A."/>
            <person name="Falkoski D.L."/>
            <person name="van den Heuvel J."/>
            <person name="Valero-Jimenez C.A."/>
            <person name="Min B."/>
            <person name="Choi I.G."/>
            <person name="Lipzen A."/>
            <person name="Daum C.G."/>
            <person name="Aanen D.K."/>
            <person name="Tsang A."/>
            <person name="Henrissat B."/>
            <person name="Bilanenko E.N."/>
            <person name="de Vries R.P."/>
            <person name="van Kan J.A.L."/>
            <person name="Grigoriev I.V."/>
            <person name="Debets A.J.M."/>
        </authorList>
    </citation>
    <scope>NUCLEOTIDE SEQUENCE [LARGE SCALE GENOMIC DNA]</scope>
    <source>
        <strain evidence="2 3">F11</strain>
    </source>
</reference>
<dbReference type="STRING" id="1314773.A0A3N2PSK7"/>
<evidence type="ECO:0000313" key="3">
    <source>
        <dbReference type="Proteomes" id="UP000272025"/>
    </source>
</evidence>
<protein>
    <submittedName>
        <fullName evidence="2">Uncharacterized protein</fullName>
    </submittedName>
</protein>
<dbReference type="AlphaFoldDB" id="A0A3N2PSK7"/>
<sequence length="131" mass="14896">MADANSSDVALQKYLILHSQHQELRRNLDHIRSSAPSLGRNHTRRASVAGPPKMYRGSPGVSPTADESVMGQVVEEERRLFDVNEAMKRALMEMLNGAQAKHDPAFRTWVQCRLMDTEKELRSERRRKSAP</sequence>
<name>A0A3N2PSK7_SODAK</name>
<gene>
    <name evidence="2" type="ORF">SODALDRAFT_325092</name>
</gene>
<organism evidence="2 3">
    <name type="scientific">Sodiomyces alkalinus (strain CBS 110278 / VKM F-3762 / F11)</name>
    <name type="common">Alkaliphilic filamentous fungus</name>
    <dbReference type="NCBI Taxonomy" id="1314773"/>
    <lineage>
        <taxon>Eukaryota</taxon>
        <taxon>Fungi</taxon>
        <taxon>Dikarya</taxon>
        <taxon>Ascomycota</taxon>
        <taxon>Pezizomycotina</taxon>
        <taxon>Sordariomycetes</taxon>
        <taxon>Hypocreomycetidae</taxon>
        <taxon>Glomerellales</taxon>
        <taxon>Plectosphaerellaceae</taxon>
        <taxon>Sodiomyces</taxon>
    </lineage>
</organism>
<dbReference type="EMBL" id="ML119057">
    <property type="protein sequence ID" value="ROT37495.1"/>
    <property type="molecule type" value="Genomic_DNA"/>
</dbReference>
<proteinExistence type="predicted"/>
<evidence type="ECO:0000313" key="2">
    <source>
        <dbReference type="EMBL" id="ROT37495.1"/>
    </source>
</evidence>
<dbReference type="OrthoDB" id="4509729at2759"/>